<dbReference type="InterPro" id="IPR051064">
    <property type="entry name" value="SEC14/CRAL-TRIO_domain"/>
</dbReference>
<evidence type="ECO:0000313" key="4">
    <source>
        <dbReference type="Proteomes" id="UP000198287"/>
    </source>
</evidence>
<evidence type="ECO:0000313" key="3">
    <source>
        <dbReference type="EMBL" id="OXA40345.1"/>
    </source>
</evidence>
<name>A0A226D455_FOLCA</name>
<evidence type="ECO:0000256" key="1">
    <source>
        <dbReference type="SAM" id="SignalP"/>
    </source>
</evidence>
<proteinExistence type="predicted"/>
<protein>
    <submittedName>
        <fullName evidence="3">Phosphatidylinositol/phosphatidylcholine transfer protein SFH9</fullName>
    </submittedName>
</protein>
<organism evidence="3 4">
    <name type="scientific">Folsomia candida</name>
    <name type="common">Springtail</name>
    <dbReference type="NCBI Taxonomy" id="158441"/>
    <lineage>
        <taxon>Eukaryota</taxon>
        <taxon>Metazoa</taxon>
        <taxon>Ecdysozoa</taxon>
        <taxon>Arthropoda</taxon>
        <taxon>Hexapoda</taxon>
        <taxon>Collembola</taxon>
        <taxon>Entomobryomorpha</taxon>
        <taxon>Isotomoidea</taxon>
        <taxon>Isotomidae</taxon>
        <taxon>Proisotominae</taxon>
        <taxon>Folsomia</taxon>
    </lineage>
</organism>
<dbReference type="SUPFAM" id="SSF52087">
    <property type="entry name" value="CRAL/TRIO domain"/>
    <property type="match status" value="1"/>
</dbReference>
<dbReference type="SUPFAM" id="SSF46938">
    <property type="entry name" value="CRAL/TRIO N-terminal domain"/>
    <property type="match status" value="1"/>
</dbReference>
<dbReference type="InterPro" id="IPR011074">
    <property type="entry name" value="CRAL/TRIO_N_dom"/>
</dbReference>
<comment type="caution">
    <text evidence="3">The sequence shown here is derived from an EMBL/GenBank/DDBJ whole genome shotgun (WGS) entry which is preliminary data.</text>
</comment>
<dbReference type="GO" id="GO:0005737">
    <property type="term" value="C:cytoplasm"/>
    <property type="evidence" value="ECO:0007669"/>
    <property type="project" value="TreeGrafter"/>
</dbReference>
<gene>
    <name evidence="3" type="ORF">Fcan01_25018</name>
</gene>
<evidence type="ECO:0000259" key="2">
    <source>
        <dbReference type="SMART" id="SM01100"/>
    </source>
</evidence>
<dbReference type="SMART" id="SM01100">
    <property type="entry name" value="CRAL_TRIO_N"/>
    <property type="match status" value="1"/>
</dbReference>
<dbReference type="PANTHER" id="PTHR23324">
    <property type="entry name" value="SEC14 RELATED PROTEIN"/>
    <property type="match status" value="1"/>
</dbReference>
<reference evidence="3 4" key="1">
    <citation type="submission" date="2015-12" db="EMBL/GenBank/DDBJ databases">
        <title>The genome of Folsomia candida.</title>
        <authorList>
            <person name="Faddeeva A."/>
            <person name="Derks M.F."/>
            <person name="Anvar Y."/>
            <person name="Smit S."/>
            <person name="Van Straalen N."/>
            <person name="Roelofs D."/>
        </authorList>
    </citation>
    <scope>NUCLEOTIDE SEQUENCE [LARGE SCALE GENOMIC DNA]</scope>
    <source>
        <strain evidence="3 4">VU population</strain>
        <tissue evidence="3">Whole body</tissue>
    </source>
</reference>
<dbReference type="AlphaFoldDB" id="A0A226D455"/>
<feature type="signal peptide" evidence="1">
    <location>
        <begin position="1"/>
        <end position="27"/>
    </location>
</feature>
<sequence>MHSNPSSIKGGVCLYIFLVLFCSSVFTQQSEEDVTENNGLINDVEENAQDNNGNPRVKHFLDLTPSEREVLDEFRLRVGPNLTAFYMESDEFLLRFLKPSKFNISSSTSLILDMLTWRKENNIDALSSEDYPEFEAEYVTYLEGCDRSGRPVISVPIGKWDIRSASLAGLGPRLRRFMDKIFEDATSFLRSVNDIGVELYQATLILDLDGFDMKTHGCPKSPQIVQLIWGVYKEVFTPEIKAMSTIYMMQDVDWKAKLQQAIPPSSLSVRLGGDKLAPLELVYLRLGHTMVSALHDVDAIKLHNNCEKDLAMYETFIKEMSVVMERRQNMLSKAKNDLGDGSSSLGCNYNEEFLN</sequence>
<dbReference type="PANTHER" id="PTHR23324:SF83">
    <property type="entry name" value="SEC14-LIKE PROTEIN 2"/>
    <property type="match status" value="1"/>
</dbReference>
<accession>A0A226D455</accession>
<keyword evidence="4" id="KW-1185">Reference proteome</keyword>
<feature type="chain" id="PRO_5012195086" evidence="1">
    <location>
        <begin position="28"/>
        <end position="355"/>
    </location>
</feature>
<dbReference type="Proteomes" id="UP000198287">
    <property type="component" value="Unassembled WGS sequence"/>
</dbReference>
<dbReference type="InterPro" id="IPR036273">
    <property type="entry name" value="CRAL/TRIO_N_dom_sf"/>
</dbReference>
<keyword evidence="1" id="KW-0732">Signal</keyword>
<dbReference type="EMBL" id="LNIX01000034">
    <property type="protein sequence ID" value="OXA40345.1"/>
    <property type="molecule type" value="Genomic_DNA"/>
</dbReference>
<dbReference type="OrthoDB" id="75724at2759"/>
<dbReference type="Gene3D" id="3.40.525.10">
    <property type="entry name" value="CRAL-TRIO lipid binding domain"/>
    <property type="match status" value="1"/>
</dbReference>
<feature type="domain" description="CRAL/TRIO N-terminal" evidence="2">
    <location>
        <begin position="89"/>
        <end position="114"/>
    </location>
</feature>
<dbReference type="InterPro" id="IPR036865">
    <property type="entry name" value="CRAL-TRIO_dom_sf"/>
</dbReference>